<keyword evidence="3" id="KW-1185">Reference proteome</keyword>
<evidence type="ECO:0000313" key="2">
    <source>
        <dbReference type="EMBL" id="CAG2187459.1"/>
    </source>
</evidence>
<accession>A0A8S3PXJ7</accession>
<protein>
    <recommendedName>
        <fullName evidence="1">Novel STAND NTPase 3 domain-containing protein</fullName>
    </recommendedName>
</protein>
<organism evidence="2 3">
    <name type="scientific">Mytilus edulis</name>
    <name type="common">Blue mussel</name>
    <dbReference type="NCBI Taxonomy" id="6550"/>
    <lineage>
        <taxon>Eukaryota</taxon>
        <taxon>Metazoa</taxon>
        <taxon>Spiralia</taxon>
        <taxon>Lophotrochozoa</taxon>
        <taxon>Mollusca</taxon>
        <taxon>Bivalvia</taxon>
        <taxon>Autobranchia</taxon>
        <taxon>Pteriomorphia</taxon>
        <taxon>Mytilida</taxon>
        <taxon>Mytiloidea</taxon>
        <taxon>Mytilidae</taxon>
        <taxon>Mytilinae</taxon>
        <taxon>Mytilus</taxon>
    </lineage>
</organism>
<dbReference type="InterPro" id="IPR027417">
    <property type="entry name" value="P-loop_NTPase"/>
</dbReference>
<evidence type="ECO:0000313" key="3">
    <source>
        <dbReference type="Proteomes" id="UP000683360"/>
    </source>
</evidence>
<gene>
    <name evidence="2" type="ORF">MEDL_2912</name>
</gene>
<dbReference type="PROSITE" id="PS51257">
    <property type="entry name" value="PROKAR_LIPOPROTEIN"/>
    <property type="match status" value="1"/>
</dbReference>
<proteinExistence type="predicted"/>
<evidence type="ECO:0000259" key="1">
    <source>
        <dbReference type="Pfam" id="PF20720"/>
    </source>
</evidence>
<dbReference type="Gene3D" id="3.40.50.300">
    <property type="entry name" value="P-loop containing nucleotide triphosphate hydrolases"/>
    <property type="match status" value="1"/>
</dbReference>
<dbReference type="SUPFAM" id="SSF52540">
    <property type="entry name" value="P-loop containing nucleoside triphosphate hydrolases"/>
    <property type="match status" value="1"/>
</dbReference>
<reference evidence="2" key="1">
    <citation type="submission" date="2021-03" db="EMBL/GenBank/DDBJ databases">
        <authorList>
            <person name="Bekaert M."/>
        </authorList>
    </citation>
    <scope>NUCLEOTIDE SEQUENCE</scope>
</reference>
<dbReference type="EMBL" id="CAJPWZ010000169">
    <property type="protein sequence ID" value="CAG2187459.1"/>
    <property type="molecule type" value="Genomic_DNA"/>
</dbReference>
<dbReference type="Proteomes" id="UP000683360">
    <property type="component" value="Unassembled WGS sequence"/>
</dbReference>
<dbReference type="AlphaFoldDB" id="A0A8S3PXJ7"/>
<dbReference type="InterPro" id="IPR049050">
    <property type="entry name" value="nSTAND3"/>
</dbReference>
<feature type="domain" description="Novel STAND NTPase 3" evidence="1">
    <location>
        <begin position="10"/>
        <end position="161"/>
    </location>
</feature>
<comment type="caution">
    <text evidence="2">The sequence shown here is derived from an EMBL/GenBank/DDBJ whole genome shotgun (WGS) entry which is preliminary data.</text>
</comment>
<sequence length="193" mass="22515">MEKRKKYVIETIAIKRILDLIKNNTSVMAVGSSGCGKSTSIHYVALALHQNHGYKVIHVYSPEEIRQYYNPECKQVIVFDDLCGKSTIDFNLVNNWSRLLSDITRILEDKNVKMLSSCRTHIYQDRTFKGMDFSSTIVCDLLSKEYRLTRVERQLIGQRYLSTGEMKKIENTMEKFDFFLCYVSFILNIKLTK</sequence>
<dbReference type="Pfam" id="PF20720">
    <property type="entry name" value="nSTAND3"/>
    <property type="match status" value="1"/>
</dbReference>
<name>A0A8S3PXJ7_MYTED</name>